<evidence type="ECO:0000256" key="1">
    <source>
        <dbReference type="SAM" id="MobiDB-lite"/>
    </source>
</evidence>
<feature type="compositionally biased region" description="Low complexity" evidence="1">
    <location>
        <begin position="39"/>
        <end position="55"/>
    </location>
</feature>
<accession>A0A1R2BQ44</accession>
<protein>
    <submittedName>
        <fullName evidence="2">Uncharacterized protein</fullName>
    </submittedName>
</protein>
<feature type="region of interest" description="Disordered" evidence="1">
    <location>
        <begin position="39"/>
        <end position="86"/>
    </location>
</feature>
<proteinExistence type="predicted"/>
<organism evidence="2 3">
    <name type="scientific">Stentor coeruleus</name>
    <dbReference type="NCBI Taxonomy" id="5963"/>
    <lineage>
        <taxon>Eukaryota</taxon>
        <taxon>Sar</taxon>
        <taxon>Alveolata</taxon>
        <taxon>Ciliophora</taxon>
        <taxon>Postciliodesmatophora</taxon>
        <taxon>Heterotrichea</taxon>
        <taxon>Heterotrichida</taxon>
        <taxon>Stentoridae</taxon>
        <taxon>Stentor</taxon>
    </lineage>
</organism>
<feature type="compositionally biased region" description="Low complexity" evidence="1">
    <location>
        <begin position="70"/>
        <end position="79"/>
    </location>
</feature>
<dbReference type="Proteomes" id="UP000187209">
    <property type="component" value="Unassembled WGS sequence"/>
</dbReference>
<gene>
    <name evidence="2" type="ORF">SteCoe_21236</name>
</gene>
<dbReference type="AlphaFoldDB" id="A0A1R2BQ44"/>
<reference evidence="2 3" key="1">
    <citation type="submission" date="2016-11" db="EMBL/GenBank/DDBJ databases">
        <title>The macronuclear genome of Stentor coeruleus: a giant cell with tiny introns.</title>
        <authorList>
            <person name="Slabodnick M."/>
            <person name="Ruby J.G."/>
            <person name="Reiff S.B."/>
            <person name="Swart E.C."/>
            <person name="Gosai S."/>
            <person name="Prabakaran S."/>
            <person name="Witkowska E."/>
            <person name="Larue G.E."/>
            <person name="Fisher S."/>
            <person name="Freeman R.M."/>
            <person name="Gunawardena J."/>
            <person name="Chu W."/>
            <person name="Stover N.A."/>
            <person name="Gregory B.D."/>
            <person name="Nowacki M."/>
            <person name="Derisi J."/>
            <person name="Roy S.W."/>
            <person name="Marshall W.F."/>
            <person name="Sood P."/>
        </authorList>
    </citation>
    <scope>NUCLEOTIDE SEQUENCE [LARGE SCALE GENOMIC DNA]</scope>
    <source>
        <strain evidence="2">WM001</strain>
    </source>
</reference>
<evidence type="ECO:0000313" key="2">
    <source>
        <dbReference type="EMBL" id="OMJ78881.1"/>
    </source>
</evidence>
<dbReference type="EMBL" id="MPUH01000499">
    <property type="protein sequence ID" value="OMJ78881.1"/>
    <property type="molecule type" value="Genomic_DNA"/>
</dbReference>
<sequence length="270" mass="30977">MTNLIDLNPFKNTPVYAIHTTTFKFKKLIEKANISNTSLSSKSSHISSSEKSSISDTPFLKSPHEKQAHISSSEKSSISDTPFLKSPHEKQEVHVAEVIPPVHYKDPPDTFKAYRKFLGKAVPVVRRREFKPMTFQQITDAELESPKLINKRNLHTRSTDYGVVLAKKIKSNVHQKAVSIPMIFFKNLRLENAKKTMSLKNLKQKMIVSNACSVDESLASFYDKNDKNKLPGVLAQKHFVGVNKDYENHFKYLKEKKPQFLPARKRYKFL</sequence>
<evidence type="ECO:0000313" key="3">
    <source>
        <dbReference type="Proteomes" id="UP000187209"/>
    </source>
</evidence>
<keyword evidence="3" id="KW-1185">Reference proteome</keyword>
<comment type="caution">
    <text evidence="2">The sequence shown here is derived from an EMBL/GenBank/DDBJ whole genome shotgun (WGS) entry which is preliminary data.</text>
</comment>
<name>A0A1R2BQ44_9CILI</name>